<feature type="domain" description="S5 DRBM" evidence="11">
    <location>
        <begin position="246"/>
        <end position="309"/>
    </location>
</feature>
<evidence type="ECO:0000256" key="7">
    <source>
        <dbReference type="ARBA" id="ARBA00041606"/>
    </source>
</evidence>
<evidence type="ECO:0000256" key="9">
    <source>
        <dbReference type="RuleBase" id="RU003823"/>
    </source>
</evidence>
<dbReference type="PANTHER" id="PTHR48277">
    <property type="entry name" value="MITOCHONDRIAL RIBOSOMAL PROTEIN S5"/>
    <property type="match status" value="1"/>
</dbReference>
<evidence type="ECO:0000256" key="5">
    <source>
        <dbReference type="ARBA" id="ARBA00023274"/>
    </source>
</evidence>
<reference evidence="12 13" key="1">
    <citation type="submission" date="2018-06" db="EMBL/GenBank/DDBJ databases">
        <title>Complete Genomes of Monosporascus.</title>
        <authorList>
            <person name="Robinson A.J."/>
            <person name="Natvig D.O."/>
        </authorList>
    </citation>
    <scope>NUCLEOTIDE SEQUENCE [LARGE SCALE GENOMIC DNA]</scope>
    <source>
        <strain evidence="12 13">CBS 110550</strain>
    </source>
</reference>
<organism evidence="12 13">
    <name type="scientific">Monosporascus ibericus</name>
    <dbReference type="NCBI Taxonomy" id="155417"/>
    <lineage>
        <taxon>Eukaryota</taxon>
        <taxon>Fungi</taxon>
        <taxon>Dikarya</taxon>
        <taxon>Ascomycota</taxon>
        <taxon>Pezizomycotina</taxon>
        <taxon>Sordariomycetes</taxon>
        <taxon>Xylariomycetidae</taxon>
        <taxon>Xylariales</taxon>
        <taxon>Xylariales incertae sedis</taxon>
        <taxon>Monosporascus</taxon>
    </lineage>
</organism>
<dbReference type="Proteomes" id="UP000293360">
    <property type="component" value="Unassembled WGS sequence"/>
</dbReference>
<evidence type="ECO:0000256" key="10">
    <source>
        <dbReference type="SAM" id="MobiDB-lite"/>
    </source>
</evidence>
<comment type="similarity">
    <text evidence="2 9">Belongs to the universal ribosomal protein uS5 family.</text>
</comment>
<dbReference type="PROSITE" id="PS50881">
    <property type="entry name" value="S5_DSRBD"/>
    <property type="match status" value="1"/>
</dbReference>
<comment type="caution">
    <text evidence="12">The sequence shown here is derived from an EMBL/GenBank/DDBJ whole genome shotgun (WGS) entry which is preliminary data.</text>
</comment>
<dbReference type="SUPFAM" id="SSF54211">
    <property type="entry name" value="Ribosomal protein S5 domain 2-like"/>
    <property type="match status" value="1"/>
</dbReference>
<dbReference type="GO" id="GO:0005743">
    <property type="term" value="C:mitochondrial inner membrane"/>
    <property type="evidence" value="ECO:0007669"/>
    <property type="project" value="UniProtKB-ARBA"/>
</dbReference>
<evidence type="ECO:0000256" key="8">
    <source>
        <dbReference type="PROSITE-ProRule" id="PRU00268"/>
    </source>
</evidence>
<dbReference type="InterPro" id="IPR013810">
    <property type="entry name" value="Ribosomal_uS5_N"/>
</dbReference>
<dbReference type="AlphaFoldDB" id="A0A4Q4SVP3"/>
<dbReference type="GO" id="GO:0003735">
    <property type="term" value="F:structural constituent of ribosome"/>
    <property type="evidence" value="ECO:0007669"/>
    <property type="project" value="UniProtKB-UniRule"/>
</dbReference>
<dbReference type="GO" id="GO:0003723">
    <property type="term" value="F:RNA binding"/>
    <property type="evidence" value="ECO:0007669"/>
    <property type="project" value="InterPro"/>
</dbReference>
<evidence type="ECO:0000256" key="4">
    <source>
        <dbReference type="ARBA" id="ARBA00023128"/>
    </source>
</evidence>
<gene>
    <name evidence="12" type="ORF">DL764_010296</name>
</gene>
<evidence type="ECO:0000259" key="11">
    <source>
        <dbReference type="PROSITE" id="PS50881"/>
    </source>
</evidence>
<evidence type="ECO:0000256" key="1">
    <source>
        <dbReference type="ARBA" id="ARBA00004173"/>
    </source>
</evidence>
<dbReference type="GO" id="GO:0006412">
    <property type="term" value="P:translation"/>
    <property type="evidence" value="ECO:0007669"/>
    <property type="project" value="InterPro"/>
</dbReference>
<dbReference type="GO" id="GO:0005763">
    <property type="term" value="C:mitochondrial small ribosomal subunit"/>
    <property type="evidence" value="ECO:0007669"/>
    <property type="project" value="UniProtKB-ARBA"/>
</dbReference>
<proteinExistence type="inferred from homology"/>
<dbReference type="Pfam" id="PF00333">
    <property type="entry name" value="Ribosomal_S5"/>
    <property type="match status" value="1"/>
</dbReference>
<dbReference type="FunFam" id="3.30.230.10:FF:000002">
    <property type="entry name" value="30S ribosomal protein S5"/>
    <property type="match status" value="1"/>
</dbReference>
<accession>A0A4Q4SVP3</accession>
<evidence type="ECO:0000313" key="13">
    <source>
        <dbReference type="Proteomes" id="UP000293360"/>
    </source>
</evidence>
<dbReference type="FunFam" id="3.30.160.20:FF:000022">
    <property type="entry name" value="28S ribosomal protein S5, mitochondrial"/>
    <property type="match status" value="1"/>
</dbReference>
<comment type="subcellular location">
    <subcellularLocation>
        <location evidence="1">Mitochondrion</location>
    </subcellularLocation>
</comment>
<protein>
    <recommendedName>
        <fullName evidence="6">Small ribosomal subunit protein uS5m</fullName>
    </recommendedName>
    <alternativeName>
        <fullName evidence="7">28S ribosomal protein S5, mitochondrial</fullName>
    </alternativeName>
</protein>
<evidence type="ECO:0000256" key="2">
    <source>
        <dbReference type="ARBA" id="ARBA00008945"/>
    </source>
</evidence>
<dbReference type="InterPro" id="IPR020568">
    <property type="entry name" value="Ribosomal_Su5_D2-typ_SF"/>
</dbReference>
<dbReference type="STRING" id="155417.A0A4Q4SVP3"/>
<keyword evidence="4" id="KW-0496">Mitochondrion</keyword>
<dbReference type="PANTHER" id="PTHR48277:SF1">
    <property type="entry name" value="MITOCHONDRIAL RIBOSOMAL PROTEIN S5"/>
    <property type="match status" value="1"/>
</dbReference>
<name>A0A4Q4SVP3_9PEZI</name>
<sequence length="410" mass="46142">MGLVTPEKVEEYGKKTFPGYSPEEMEILRQRYTPEQMAALEAGEAAIDPKDLTIQGRLRRDPYRLPYLDDFSKILPVVDKRPKTAPPPDPKARFMTPEENFDDIAQWTRDLVPPELRHLLQSSEISEEELEERLADMPPEEADREREAYQRSLGQAEEERMKPLYDHLERVMPLESTKFFNERSALTDGADESNSALAPELGKKLRGVYGMYKPPIDPADGGLDDTGVYQDLKRRTGLSVRDILRVSSKILVTRQVDNQTRLGKIRSQWVLAIAGNGNGRLGVGEAKAVEPAVANLKAKLLAIQNMQPVRRYEDRTIFGRVKAKVGATIVEIASRPPGFGLRASHRLFEIFRAVGIHDIAAKMPRGRNPMNSVKACVQALHSQKDPDELAIGRGKKLVDLRKVYYGGNVY</sequence>
<dbReference type="OrthoDB" id="309483at2759"/>
<dbReference type="Gene3D" id="3.30.230.10">
    <property type="match status" value="1"/>
</dbReference>
<dbReference type="InterPro" id="IPR005324">
    <property type="entry name" value="Ribosomal_uS5_C"/>
</dbReference>
<evidence type="ECO:0000256" key="6">
    <source>
        <dbReference type="ARBA" id="ARBA00039335"/>
    </source>
</evidence>
<dbReference type="InterPro" id="IPR000851">
    <property type="entry name" value="Ribosomal_uS5"/>
</dbReference>
<dbReference type="Pfam" id="PF03719">
    <property type="entry name" value="Ribosomal_S5_C"/>
    <property type="match status" value="1"/>
</dbReference>
<keyword evidence="5 8" id="KW-0687">Ribonucleoprotein</keyword>
<evidence type="ECO:0000313" key="12">
    <source>
        <dbReference type="EMBL" id="RYO76346.1"/>
    </source>
</evidence>
<keyword evidence="13" id="KW-1185">Reference proteome</keyword>
<dbReference type="EMBL" id="QJNU01001456">
    <property type="protein sequence ID" value="RYO76346.1"/>
    <property type="molecule type" value="Genomic_DNA"/>
</dbReference>
<evidence type="ECO:0000256" key="3">
    <source>
        <dbReference type="ARBA" id="ARBA00022980"/>
    </source>
</evidence>
<dbReference type="InterPro" id="IPR014721">
    <property type="entry name" value="Ribsml_uS5_D2-typ_fold_subgr"/>
</dbReference>
<dbReference type="SUPFAM" id="SSF54768">
    <property type="entry name" value="dsRNA-binding domain-like"/>
    <property type="match status" value="1"/>
</dbReference>
<keyword evidence="3 8" id="KW-0689">Ribosomal protein</keyword>
<feature type="region of interest" description="Disordered" evidence="10">
    <location>
        <begin position="122"/>
        <end position="145"/>
    </location>
</feature>
<dbReference type="Gene3D" id="3.30.160.20">
    <property type="match status" value="1"/>
</dbReference>